<dbReference type="PIRSF" id="PIRSF005426">
    <property type="entry name" value="Frp"/>
    <property type="match status" value="1"/>
</dbReference>
<evidence type="ECO:0000256" key="2">
    <source>
        <dbReference type="ARBA" id="ARBA00022630"/>
    </source>
</evidence>
<feature type="domain" description="Nitroreductase" evidence="6">
    <location>
        <begin position="7"/>
        <end position="160"/>
    </location>
</feature>
<dbReference type="Proteomes" id="UP000198734">
    <property type="component" value="Unassembled WGS sequence"/>
</dbReference>
<dbReference type="EMBL" id="FOXU01000007">
    <property type="protein sequence ID" value="SFQ66353.1"/>
    <property type="molecule type" value="Genomic_DNA"/>
</dbReference>
<dbReference type="InterPro" id="IPR029479">
    <property type="entry name" value="Nitroreductase"/>
</dbReference>
<name>A0A1I6ACK1_9BACI</name>
<dbReference type="InterPro" id="IPR000415">
    <property type="entry name" value="Nitroreductase-like"/>
</dbReference>
<protein>
    <recommendedName>
        <fullName evidence="6">Nitroreductase domain-containing protein</fullName>
    </recommendedName>
</protein>
<comment type="similarity">
    <text evidence="1 5">Belongs to the flavin oxidoreductase frp family.</text>
</comment>
<evidence type="ECO:0000256" key="5">
    <source>
        <dbReference type="PIRNR" id="PIRNR005426"/>
    </source>
</evidence>
<dbReference type="PANTHER" id="PTHR43425:SF3">
    <property type="entry name" value="NADPH-DEPENDENT OXIDOREDUCTASE"/>
    <property type="match status" value="1"/>
</dbReference>
<evidence type="ECO:0000313" key="7">
    <source>
        <dbReference type="EMBL" id="SFQ66353.1"/>
    </source>
</evidence>
<keyword evidence="5" id="KW-0521">NADP</keyword>
<keyword evidence="4 5" id="KW-0560">Oxidoreductase</keyword>
<dbReference type="InterPro" id="IPR016446">
    <property type="entry name" value="Flavin_OxRdtase_Frp"/>
</dbReference>
<keyword evidence="2 5" id="KW-0285">Flavoprotein</keyword>
<dbReference type="PANTHER" id="PTHR43425">
    <property type="entry name" value="OXYGEN-INSENSITIVE NADPH NITROREDUCTASE"/>
    <property type="match status" value="1"/>
</dbReference>
<dbReference type="OrthoDB" id="9775805at2"/>
<reference evidence="8" key="1">
    <citation type="submission" date="2016-10" db="EMBL/GenBank/DDBJ databases">
        <authorList>
            <person name="Varghese N."/>
            <person name="Submissions S."/>
        </authorList>
    </citation>
    <scope>NUCLEOTIDE SEQUENCE [LARGE SCALE GENOMIC DNA]</scope>
    <source>
        <strain evidence="8">DSM 11706</strain>
    </source>
</reference>
<evidence type="ECO:0000256" key="1">
    <source>
        <dbReference type="ARBA" id="ARBA00008366"/>
    </source>
</evidence>
<dbReference type="GO" id="GO:0016491">
    <property type="term" value="F:oxidoreductase activity"/>
    <property type="evidence" value="ECO:0007669"/>
    <property type="project" value="UniProtKB-UniRule"/>
</dbReference>
<evidence type="ECO:0000256" key="3">
    <source>
        <dbReference type="ARBA" id="ARBA00022643"/>
    </source>
</evidence>
<accession>A0A1I6ACK1</accession>
<dbReference type="CDD" id="cd02146">
    <property type="entry name" value="NfsA-like"/>
    <property type="match status" value="1"/>
</dbReference>
<dbReference type="SUPFAM" id="SSF55469">
    <property type="entry name" value="FMN-dependent nitroreductase-like"/>
    <property type="match status" value="1"/>
</dbReference>
<evidence type="ECO:0000256" key="4">
    <source>
        <dbReference type="ARBA" id="ARBA00023002"/>
    </source>
</evidence>
<keyword evidence="3 5" id="KW-0288">FMN</keyword>
<evidence type="ECO:0000313" key="8">
    <source>
        <dbReference type="Proteomes" id="UP000198734"/>
    </source>
</evidence>
<proteinExistence type="inferred from homology"/>
<dbReference type="Gene3D" id="3.40.109.10">
    <property type="entry name" value="NADH Oxidase"/>
    <property type="match status" value="1"/>
</dbReference>
<dbReference type="Pfam" id="PF00881">
    <property type="entry name" value="Nitroreductase"/>
    <property type="match status" value="1"/>
</dbReference>
<dbReference type="AlphaFoldDB" id="A0A1I6ACK1"/>
<gene>
    <name evidence="7" type="ORF">SAMN05421670_3276</name>
</gene>
<keyword evidence="8" id="KW-1185">Reference proteome</keyword>
<sequence length="243" mass="27141">MVQELLRKHSSVRKYKDYTLTKEEVSELVETAQHAASSHFVQAYSVIWVSDEQKKAELGRLSKNPTQFETAGAALLLCADFHRLQVAGKLQQTDIVIDTTENVLVGAVDVALFAQNLVIAAEAKGFGICYIGGVRNEPAAISQLFELPTGVFPLFAITLGIPDQQNEVKPRLPVTAVLHENNYNSAKYEVLLPEYDQTMEDYYKSRGSNQKTANWTKSMAEFLETPRRPHMAEFLASKGFTLK</sequence>
<dbReference type="STRING" id="126156.SAMN05421670_3276"/>
<dbReference type="NCBIfam" id="NF008033">
    <property type="entry name" value="PRK10765.1"/>
    <property type="match status" value="1"/>
</dbReference>
<evidence type="ECO:0000259" key="6">
    <source>
        <dbReference type="Pfam" id="PF00881"/>
    </source>
</evidence>
<organism evidence="7 8">
    <name type="scientific">Psychrobacillus psychrotolerans</name>
    <dbReference type="NCBI Taxonomy" id="126156"/>
    <lineage>
        <taxon>Bacteria</taxon>
        <taxon>Bacillati</taxon>
        <taxon>Bacillota</taxon>
        <taxon>Bacilli</taxon>
        <taxon>Bacillales</taxon>
        <taxon>Bacillaceae</taxon>
        <taxon>Psychrobacillus</taxon>
    </lineage>
</organism>
<dbReference type="RefSeq" id="WP_093537935.1">
    <property type="nucleotide sequence ID" value="NZ_CP183885.1"/>
</dbReference>